<evidence type="ECO:0000259" key="3">
    <source>
        <dbReference type="PROSITE" id="PS50022"/>
    </source>
</evidence>
<dbReference type="InterPro" id="IPR002181">
    <property type="entry name" value="Fibrinogen_a/b/g_C_dom"/>
</dbReference>
<dbReference type="InterPro" id="IPR008979">
    <property type="entry name" value="Galactose-bd-like_sf"/>
</dbReference>
<evidence type="ECO:0000256" key="1">
    <source>
        <dbReference type="ARBA" id="ARBA00022737"/>
    </source>
</evidence>
<dbReference type="SUPFAM" id="SSF49785">
    <property type="entry name" value="Galactose-binding domain-like"/>
    <property type="match status" value="1"/>
</dbReference>
<feature type="domain" description="Fibrinogen C-terminal" evidence="4">
    <location>
        <begin position="444"/>
        <end position="503"/>
    </location>
</feature>
<dbReference type="AlphaFoldDB" id="A0A5S3X411"/>
<keyword evidence="1" id="KW-0677">Repeat</keyword>
<proteinExistence type="predicted"/>
<dbReference type="SUPFAM" id="SSF56496">
    <property type="entry name" value="Fibrinogen C-terminal domain-like"/>
    <property type="match status" value="1"/>
</dbReference>
<evidence type="ECO:0008006" key="7">
    <source>
        <dbReference type="Google" id="ProtNLM"/>
    </source>
</evidence>
<organism evidence="5 6">
    <name type="scientific">Pseudoalteromonas rubra</name>
    <dbReference type="NCBI Taxonomy" id="43658"/>
    <lineage>
        <taxon>Bacteria</taxon>
        <taxon>Pseudomonadati</taxon>
        <taxon>Pseudomonadota</taxon>
        <taxon>Gammaproteobacteria</taxon>
        <taxon>Alteromonadales</taxon>
        <taxon>Pseudoalteromonadaceae</taxon>
        <taxon>Pseudoalteromonas</taxon>
    </lineage>
</organism>
<sequence length="648" mass="70918">MKKIALSCCLMMSSMANAFTLIEDIKVSSDPITVAIHGYTDPVIIASVPTMNDKQAGVVSISNVTSSSFDVQFKEWPYLDGVHGEESVSFFVIEKGRHTLADGSVWEAGKFPMHSGSSHVFFKESFEHTPHVLLTAQSQNESDAFALRVSSASSQTFGVTLQEQEDGNGHGEESIGYLAVFSQDKRGALDTDGLYYTLRQEAINQDGLSVEPGTLLIQEEQSKDQETAHLLELTSLLKIGNQLFAQDNTRYGSDPMSLRYRAPVDYIIEPGEQTGEFGNIALLGTNGLTEASYTASRTHSHHKTAGGFDGYNSGTLINSDSPGKVTKGIWISTVKEKHWLQVAFNQAAYITSFRIVQYSGASDPGMGPKDVTLQVSYDNQTFIDHESFELEKSLDQTVKLSKPAVGKYIRLKIDSTQGHSYHVISELEYYGGFVKGEITDPVEPPASVQGTSCETIKAANPSAASGLYQVDPDGQGGHDAFDAYCEMNHLGGGWMLVASHQDGLELLNSVTPVVPQSIGVTGTTEWQSARDNMTTGMMFIDEHQRVSMISKAKLDNGNCANLSQTSNLMSPAAPYDTYVLWQNEQNGCSLSGLDYSYIALGTKYGARGESYLISGASLFQFDVKFDVWPYADERFSAQEQNALWYYIK</sequence>
<comment type="caution">
    <text evidence="5">The sequence shown here is derived from an EMBL/GenBank/DDBJ whole genome shotgun (WGS) entry which is preliminary data.</text>
</comment>
<evidence type="ECO:0000256" key="2">
    <source>
        <dbReference type="SAM" id="SignalP"/>
    </source>
</evidence>
<name>A0A5S3X411_9GAMM</name>
<gene>
    <name evidence="5" type="ORF">CWB98_06725</name>
</gene>
<evidence type="ECO:0000259" key="4">
    <source>
        <dbReference type="PROSITE" id="PS51406"/>
    </source>
</evidence>
<dbReference type="Pfam" id="PF00754">
    <property type="entry name" value="F5_F8_type_C"/>
    <property type="match status" value="1"/>
</dbReference>
<dbReference type="OrthoDB" id="6396696at2"/>
<dbReference type="PROSITE" id="PS50022">
    <property type="entry name" value="FA58C_3"/>
    <property type="match status" value="1"/>
</dbReference>
<evidence type="ECO:0000313" key="6">
    <source>
        <dbReference type="Proteomes" id="UP000306719"/>
    </source>
</evidence>
<dbReference type="InterPro" id="IPR000421">
    <property type="entry name" value="FA58C"/>
</dbReference>
<reference evidence="6" key="2">
    <citation type="submission" date="2019-06" db="EMBL/GenBank/DDBJ databases">
        <title>Co-occurence of chitin degradation, pigmentation and bioactivity in marine Pseudoalteromonas.</title>
        <authorList>
            <person name="Sonnenschein E.C."/>
            <person name="Bech P.K."/>
        </authorList>
    </citation>
    <scope>NUCLEOTIDE SEQUENCE [LARGE SCALE GENOMIC DNA]</scope>
    <source>
        <strain evidence="6">S2599</strain>
    </source>
</reference>
<feature type="signal peptide" evidence="2">
    <location>
        <begin position="1"/>
        <end position="18"/>
    </location>
</feature>
<protein>
    <recommendedName>
        <fullName evidence="7">Fibrinogen C-terminal domain-containing protein</fullName>
    </recommendedName>
</protein>
<evidence type="ECO:0000313" key="5">
    <source>
        <dbReference type="EMBL" id="TMP38422.1"/>
    </source>
</evidence>
<dbReference type="RefSeq" id="WP_138544140.1">
    <property type="nucleotide sequence ID" value="NZ_PNCJ01000009.1"/>
</dbReference>
<dbReference type="Pfam" id="PF00147">
    <property type="entry name" value="Fibrinogen_C"/>
    <property type="match status" value="1"/>
</dbReference>
<keyword evidence="2" id="KW-0732">Signal</keyword>
<dbReference type="InterPro" id="IPR036056">
    <property type="entry name" value="Fibrinogen-like_C"/>
</dbReference>
<dbReference type="NCBIfam" id="NF040941">
    <property type="entry name" value="GGGWT_bact"/>
    <property type="match status" value="1"/>
</dbReference>
<reference evidence="5 6" key="1">
    <citation type="submission" date="2018-01" db="EMBL/GenBank/DDBJ databases">
        <authorList>
            <person name="Paulsen S."/>
            <person name="Gram L.K."/>
        </authorList>
    </citation>
    <scope>NUCLEOTIDE SEQUENCE [LARGE SCALE GENOMIC DNA]</scope>
    <source>
        <strain evidence="5 6">S2599</strain>
    </source>
</reference>
<feature type="domain" description="F5/8 type C" evidence="3">
    <location>
        <begin position="330"/>
        <end position="432"/>
    </location>
</feature>
<feature type="chain" id="PRO_5024330271" description="Fibrinogen C-terminal domain-containing protein" evidence="2">
    <location>
        <begin position="19"/>
        <end position="648"/>
    </location>
</feature>
<dbReference type="EMBL" id="PNCJ01000009">
    <property type="protein sequence ID" value="TMP38422.1"/>
    <property type="molecule type" value="Genomic_DNA"/>
</dbReference>
<dbReference type="PROSITE" id="PS51406">
    <property type="entry name" value="FIBRINOGEN_C_2"/>
    <property type="match status" value="1"/>
</dbReference>
<dbReference type="Proteomes" id="UP000306719">
    <property type="component" value="Unassembled WGS sequence"/>
</dbReference>
<dbReference type="Gene3D" id="2.60.120.1000">
    <property type="match status" value="1"/>
</dbReference>
<accession>A0A5S3X411</accession>
<dbReference type="Gene3D" id="2.60.120.260">
    <property type="entry name" value="Galactose-binding domain-like"/>
    <property type="match status" value="1"/>
</dbReference>